<comment type="subcellular location">
    <subcellularLocation>
        <location evidence="1">Nucleus</location>
    </subcellularLocation>
</comment>
<dbReference type="PROSITE" id="PS50157">
    <property type="entry name" value="ZINC_FINGER_C2H2_2"/>
    <property type="match status" value="7"/>
</dbReference>
<feature type="compositionally biased region" description="Polar residues" evidence="11">
    <location>
        <begin position="761"/>
        <end position="772"/>
    </location>
</feature>
<dbReference type="SUPFAM" id="SSF57667">
    <property type="entry name" value="beta-beta-alpha zinc fingers"/>
    <property type="match status" value="4"/>
</dbReference>
<dbReference type="PANTHER" id="PTHR24399:SF70">
    <property type="entry name" value="C2H2-TYPE DOMAIN-CONTAINING PROTEIN"/>
    <property type="match status" value="1"/>
</dbReference>
<feature type="domain" description="C2H2-type" evidence="12">
    <location>
        <begin position="497"/>
        <end position="537"/>
    </location>
</feature>
<keyword evidence="2" id="KW-0479">Metal-binding</keyword>
<evidence type="ECO:0000259" key="12">
    <source>
        <dbReference type="PROSITE" id="PS50157"/>
    </source>
</evidence>
<sequence length="800" mass="89019">FPKFTQGNTKHQTSRWQEEDLGSLKGTNAHTAELLDECMSVDTLNFVTRSRVMAVCVKNECDLGSSHSVSVAMTQNHHTDELGSGRCQEFREAKAWSCHPGSKKGGEHINSLCVDGDVAAERKSESSTISASSDHSLHKEHPKEKNHSEELFSSSCHVENNVHKRSNCSGSLQKCTGTEMKSELDLGEVDFNECTSNTEIKPCNSGKTEEPEKGLLANDSEPSFSALYLGESEIHKHQQLDSSRVKNSCSECGKTFKNSYNLKRHKKIHLVIKTRSCDECGKTFPNTAALTRHKKTHLNEKKFNCDQCGKAFSTLSCLKKHHRVHSGEKPYICTECGQRFTASYSLKVHMRFHSGEKPYQCSECGMRFHTRATFKNHVLNHTGERPNVHLKIHTKEKQQEVLPAAVKNERDLSSSFTTVSAPSRNLKSAETEGTELSDELQKDMSENSAICQDSDESLSLSFQRDVFEETGRSDFIRCEPCSAEQQPPNPGRRERPNVCEKCGKRFKNAAALRRHCHSERPYVCTERHIKIHLDEIPLSCSDCGKWFADMNNLIHHKTTNLCEKAVVLKVEGDFSTLNRGFCWGSKGTRDDPSGLTSRLRSVFLNSGQQKAEHSVLKWGSGPNVLLPSCERDRFLLFRCFFFWVDVPSMDCISCTGSASPAETGSASIVPPRPWSSGVIKGEEPFFLCPLPFFFPTPSTVSSAAGSLSCASAPWRSSILSVLLRPVLPPLPQPLPAAKLVIVVLIRGNLRRDPERPPLDTLSEQKPLQQAETGVEATLTSSRLETVGRLAYRSSRSATAL</sequence>
<feature type="non-terminal residue" evidence="13">
    <location>
        <position position="1"/>
    </location>
</feature>
<dbReference type="GO" id="GO:0008270">
    <property type="term" value="F:zinc ion binding"/>
    <property type="evidence" value="ECO:0007669"/>
    <property type="project" value="UniProtKB-KW"/>
</dbReference>
<keyword evidence="4 10" id="KW-0863">Zinc-finger</keyword>
<feature type="domain" description="C2H2-type" evidence="12">
    <location>
        <begin position="359"/>
        <end position="386"/>
    </location>
</feature>
<dbReference type="GO" id="GO:0000978">
    <property type="term" value="F:RNA polymerase II cis-regulatory region sequence-specific DNA binding"/>
    <property type="evidence" value="ECO:0007669"/>
    <property type="project" value="TreeGrafter"/>
</dbReference>
<dbReference type="FunFam" id="3.30.160.60:FF:002343">
    <property type="entry name" value="Zinc finger protein 33A"/>
    <property type="match status" value="1"/>
</dbReference>
<evidence type="ECO:0000256" key="3">
    <source>
        <dbReference type="ARBA" id="ARBA00022737"/>
    </source>
</evidence>
<dbReference type="Proteomes" id="UP000034805">
    <property type="component" value="Unassembled WGS sequence"/>
</dbReference>
<evidence type="ECO:0000256" key="5">
    <source>
        <dbReference type="ARBA" id="ARBA00022833"/>
    </source>
</evidence>
<evidence type="ECO:0000256" key="9">
    <source>
        <dbReference type="ARBA" id="ARBA00023242"/>
    </source>
</evidence>
<feature type="compositionally biased region" description="Polar residues" evidence="11">
    <location>
        <begin position="413"/>
        <end position="428"/>
    </location>
</feature>
<dbReference type="Pfam" id="PF00096">
    <property type="entry name" value="zf-C2H2"/>
    <property type="match status" value="4"/>
</dbReference>
<dbReference type="InterPro" id="IPR036236">
    <property type="entry name" value="Znf_C2H2_sf"/>
</dbReference>
<feature type="domain" description="C2H2-type" evidence="12">
    <location>
        <begin position="538"/>
        <end position="565"/>
    </location>
</feature>
<keyword evidence="5" id="KW-0862">Zinc</keyword>
<dbReference type="PROSITE" id="PS00028">
    <property type="entry name" value="ZINC_FINGER_C2H2_1"/>
    <property type="match status" value="5"/>
</dbReference>
<evidence type="ECO:0000256" key="2">
    <source>
        <dbReference type="ARBA" id="ARBA00022723"/>
    </source>
</evidence>
<evidence type="ECO:0000313" key="14">
    <source>
        <dbReference type="Proteomes" id="UP000034805"/>
    </source>
</evidence>
<proteinExistence type="predicted"/>
<feature type="domain" description="C2H2-type" evidence="12">
    <location>
        <begin position="275"/>
        <end position="302"/>
    </location>
</feature>
<dbReference type="EMBL" id="JARO02002404">
    <property type="protein sequence ID" value="KPP72740.1"/>
    <property type="molecule type" value="Genomic_DNA"/>
</dbReference>
<keyword evidence="7" id="KW-0238">DNA-binding</keyword>
<dbReference type="InterPro" id="IPR013087">
    <property type="entry name" value="Znf_C2H2_type"/>
</dbReference>
<organism evidence="13 14">
    <name type="scientific">Scleropages formosus</name>
    <name type="common">Asian bonytongue</name>
    <name type="synonym">Osteoglossum formosum</name>
    <dbReference type="NCBI Taxonomy" id="113540"/>
    <lineage>
        <taxon>Eukaryota</taxon>
        <taxon>Metazoa</taxon>
        <taxon>Chordata</taxon>
        <taxon>Craniata</taxon>
        <taxon>Vertebrata</taxon>
        <taxon>Euteleostomi</taxon>
        <taxon>Actinopterygii</taxon>
        <taxon>Neopterygii</taxon>
        <taxon>Teleostei</taxon>
        <taxon>Osteoglossocephala</taxon>
        <taxon>Osteoglossomorpha</taxon>
        <taxon>Osteoglossiformes</taxon>
        <taxon>Osteoglossidae</taxon>
        <taxon>Scleropages</taxon>
    </lineage>
</organism>
<dbReference type="FunFam" id="3.30.160.60:FF:001671">
    <property type="entry name" value="Zinc finger protein 94"/>
    <property type="match status" value="1"/>
</dbReference>
<keyword evidence="6" id="KW-0805">Transcription regulation</keyword>
<dbReference type="FunFam" id="3.30.160.60:FF:000875">
    <property type="entry name" value="zinc finger protein 236 isoform X7"/>
    <property type="match status" value="1"/>
</dbReference>
<reference evidence="13 14" key="1">
    <citation type="submission" date="2015-08" db="EMBL/GenBank/DDBJ databases">
        <title>The genome of the Asian arowana (Scleropages formosus).</title>
        <authorList>
            <person name="Tan M.H."/>
            <person name="Gan H.M."/>
            <person name="Croft L.J."/>
            <person name="Austin C.M."/>
        </authorList>
    </citation>
    <scope>NUCLEOTIDE SEQUENCE [LARGE SCALE GENOMIC DNA]</scope>
    <source>
        <strain evidence="13">Aro1</strain>
    </source>
</reference>
<evidence type="ECO:0000313" key="13">
    <source>
        <dbReference type="EMBL" id="KPP72740.1"/>
    </source>
</evidence>
<protein>
    <submittedName>
        <fullName evidence="13">Zinc finger protein 665-like</fullName>
    </submittedName>
</protein>
<dbReference type="GO" id="GO:0001227">
    <property type="term" value="F:DNA-binding transcription repressor activity, RNA polymerase II-specific"/>
    <property type="evidence" value="ECO:0007669"/>
    <property type="project" value="TreeGrafter"/>
</dbReference>
<evidence type="ECO:0000256" key="10">
    <source>
        <dbReference type="PROSITE-ProRule" id="PRU00042"/>
    </source>
</evidence>
<feature type="compositionally biased region" description="Basic and acidic residues" evidence="11">
    <location>
        <begin position="135"/>
        <end position="150"/>
    </location>
</feature>
<dbReference type="PANTHER" id="PTHR24399">
    <property type="entry name" value="ZINC FINGER AND BTB DOMAIN-CONTAINING"/>
    <property type="match status" value="1"/>
</dbReference>
<feature type="domain" description="C2H2-type" evidence="12">
    <location>
        <begin position="303"/>
        <end position="330"/>
    </location>
</feature>
<name>A0A0P7USN9_SCLFO</name>
<feature type="domain" description="C2H2-type" evidence="12">
    <location>
        <begin position="331"/>
        <end position="358"/>
    </location>
</feature>
<keyword evidence="9" id="KW-0539">Nucleus</keyword>
<dbReference type="SMART" id="SM00355">
    <property type="entry name" value="ZnF_C2H2"/>
    <property type="match status" value="7"/>
</dbReference>
<feature type="domain" description="C2H2-type" evidence="12">
    <location>
        <begin position="247"/>
        <end position="274"/>
    </location>
</feature>
<evidence type="ECO:0000256" key="6">
    <source>
        <dbReference type="ARBA" id="ARBA00023015"/>
    </source>
</evidence>
<evidence type="ECO:0000256" key="7">
    <source>
        <dbReference type="ARBA" id="ARBA00023125"/>
    </source>
</evidence>
<evidence type="ECO:0000256" key="11">
    <source>
        <dbReference type="SAM" id="MobiDB-lite"/>
    </source>
</evidence>
<keyword evidence="3" id="KW-0677">Repeat</keyword>
<feature type="region of interest" description="Disordered" evidence="11">
    <location>
        <begin position="753"/>
        <end position="772"/>
    </location>
</feature>
<evidence type="ECO:0000256" key="4">
    <source>
        <dbReference type="ARBA" id="ARBA00022771"/>
    </source>
</evidence>
<evidence type="ECO:0000256" key="8">
    <source>
        <dbReference type="ARBA" id="ARBA00023163"/>
    </source>
</evidence>
<feature type="region of interest" description="Disordered" evidence="11">
    <location>
        <begin position="412"/>
        <end position="453"/>
    </location>
</feature>
<accession>A0A0P7USN9</accession>
<feature type="region of interest" description="Disordered" evidence="11">
    <location>
        <begin position="124"/>
        <end position="152"/>
    </location>
</feature>
<evidence type="ECO:0000256" key="1">
    <source>
        <dbReference type="ARBA" id="ARBA00004123"/>
    </source>
</evidence>
<dbReference type="Pfam" id="PF13912">
    <property type="entry name" value="zf-C2H2_6"/>
    <property type="match status" value="1"/>
</dbReference>
<dbReference type="Gene3D" id="3.30.160.60">
    <property type="entry name" value="Classic Zinc Finger"/>
    <property type="match status" value="6"/>
</dbReference>
<gene>
    <name evidence="13" type="ORF">Z043_108242</name>
</gene>
<comment type="caution">
    <text evidence="13">The sequence shown here is derived from an EMBL/GenBank/DDBJ whole genome shotgun (WGS) entry which is preliminary data.</text>
</comment>
<dbReference type="AlphaFoldDB" id="A0A0P7USN9"/>
<dbReference type="GO" id="GO:0005654">
    <property type="term" value="C:nucleoplasm"/>
    <property type="evidence" value="ECO:0007669"/>
    <property type="project" value="TreeGrafter"/>
</dbReference>
<dbReference type="FunFam" id="3.30.160.60:FF:000965">
    <property type="entry name" value="Neurotrophin receptor-interacting factor homolog"/>
    <property type="match status" value="2"/>
</dbReference>
<keyword evidence="8" id="KW-0804">Transcription</keyword>